<protein>
    <recommendedName>
        <fullName evidence="4">Probable E3 ubiquitin ligase complex SCF subunit sconB</fullName>
    </recommendedName>
    <alternativeName>
        <fullName evidence="6">Sulfur controller B</fullName>
    </alternativeName>
    <alternativeName>
        <fullName evidence="5">Sulfur metabolite repression control protein B</fullName>
    </alternativeName>
</protein>
<dbReference type="InterPro" id="IPR036322">
    <property type="entry name" value="WD40_repeat_dom_sf"/>
</dbReference>
<dbReference type="Gene3D" id="2.130.10.10">
    <property type="entry name" value="YVTN repeat-like/Quinoprotein amine dehydrogenase"/>
    <property type="match status" value="2"/>
</dbReference>
<evidence type="ECO:0000256" key="4">
    <source>
        <dbReference type="ARBA" id="ARBA00015819"/>
    </source>
</evidence>
<proteinExistence type="inferred from homology"/>
<dbReference type="GO" id="GO:0005737">
    <property type="term" value="C:cytoplasm"/>
    <property type="evidence" value="ECO:0007669"/>
    <property type="project" value="TreeGrafter"/>
</dbReference>
<reference evidence="9 10" key="1">
    <citation type="submission" date="2007-06" db="EMBL/GenBank/DDBJ databases">
        <title>The Genome Sequence of Coccidioides posadasii RMSCC_3488.</title>
        <authorList>
            <consortium name="Coccidioides Genome Resources Consortium"/>
            <consortium name="The Broad Institute Genome Sequencing Platform"/>
            <person name="Henn M.R."/>
            <person name="Sykes S."/>
            <person name="Young S."/>
            <person name="Jaffe D."/>
            <person name="Berlin A."/>
            <person name="Alvarez P."/>
            <person name="Butler J."/>
            <person name="Gnerre S."/>
            <person name="Grabherr M."/>
            <person name="Mauceli E."/>
            <person name="Brockman W."/>
            <person name="Kodira C."/>
            <person name="Alvarado L."/>
            <person name="Zeng Q."/>
            <person name="Crawford M."/>
            <person name="Antoine C."/>
            <person name="Devon K."/>
            <person name="Galgiani J."/>
            <person name="Orsborn K."/>
            <person name="Lewis M.L."/>
            <person name="Nusbaum C."/>
            <person name="Galagan J."/>
            <person name="Birren B."/>
        </authorList>
    </citation>
    <scope>NUCLEOTIDE SEQUENCE [LARGE SCALE GENOMIC DNA]</scope>
    <source>
        <strain evidence="9 10">RMSCC 3488</strain>
    </source>
</reference>
<dbReference type="OrthoDB" id="3219396at2759"/>
<comment type="function">
    <text evidence="1">Component of the SCF(sconB) E3 ubiquitin ligase complex involved in the regulation of sulfur metabolite repression, probably by mediating the inactivation or degradation of the metR transcription factor.</text>
</comment>
<sequence length="547" mass="61191">MPKRPHDESARELPQKRARPTLAPDRLSALSDELALHVLSFLPIRSLITCQRVSRRFYILASDSEIWKRKYYSRWILPRARRVRQLTQLDAAIEPIGYSSKVVKWLEHGRSWREGREIDWMKEYRLQHNWSKGSCRVRELEVAQPPIPPVLVNLHNGVVFTVDARNGLRAWSMKDTEVMLASQSFDGFPSVAPTAVAISSNESSSKDQTVAVGFEDGSFEIYTLDYDTKRFKRRLSKSKHEDGEITALASCPGYLLVLFQNKKLSLYRLASDSSLRLIDSLHASNIRAPLTLSVRIVGSGVIASIAYSFPRIGCGWCIGLQEVRWDEDGQNLGSHLATPLDSQALSSPIGLGVTMRRSENPVSALQRQQSSFPYPSYTQPPTALSYSHPYLLTAHSDNTLTTYLVVSTAEKLTISPPRRLWGHTSSISGVQVGGRGKAVSVSSRGDDIRVWELEGMVPSPLIAKAPRLRERSIQLSPERMKSQSAPIGSKNAPNVLLEFGASPRLTQKDTSSELTKMTGLVGFDDEQVVVLRERDLGTQLLDCYDFR</sequence>
<dbReference type="AlphaFoldDB" id="A0A0J6F1J4"/>
<dbReference type="SMART" id="SM00256">
    <property type="entry name" value="FBOX"/>
    <property type="match status" value="1"/>
</dbReference>
<dbReference type="SUPFAM" id="SSF50978">
    <property type="entry name" value="WD40 repeat-like"/>
    <property type="match status" value="1"/>
</dbReference>
<name>A0A0J6F1J4_COCPO</name>
<evidence type="ECO:0000313" key="10">
    <source>
        <dbReference type="Proteomes" id="UP000054567"/>
    </source>
</evidence>
<dbReference type="PROSITE" id="PS50082">
    <property type="entry name" value="WD_REPEATS_2"/>
    <property type="match status" value="1"/>
</dbReference>
<dbReference type="VEuPathDB" id="FungiDB:CPAG_00310"/>
<dbReference type="GO" id="GO:0019005">
    <property type="term" value="C:SCF ubiquitin ligase complex"/>
    <property type="evidence" value="ECO:0007669"/>
    <property type="project" value="TreeGrafter"/>
</dbReference>
<feature type="repeat" description="WD" evidence="7">
    <location>
        <begin position="420"/>
        <end position="454"/>
    </location>
</feature>
<feature type="domain" description="F-box" evidence="8">
    <location>
        <begin position="24"/>
        <end position="70"/>
    </location>
</feature>
<evidence type="ECO:0000313" key="9">
    <source>
        <dbReference type="EMBL" id="KMM63958.1"/>
    </source>
</evidence>
<dbReference type="Gene3D" id="1.20.1280.50">
    <property type="match status" value="1"/>
</dbReference>
<dbReference type="GO" id="GO:0031146">
    <property type="term" value="P:SCF-dependent proteasomal ubiquitin-dependent protein catabolic process"/>
    <property type="evidence" value="ECO:0007669"/>
    <property type="project" value="TreeGrafter"/>
</dbReference>
<organism evidence="9 10">
    <name type="scientific">Coccidioides posadasii RMSCC 3488</name>
    <dbReference type="NCBI Taxonomy" id="454284"/>
    <lineage>
        <taxon>Eukaryota</taxon>
        <taxon>Fungi</taxon>
        <taxon>Dikarya</taxon>
        <taxon>Ascomycota</taxon>
        <taxon>Pezizomycotina</taxon>
        <taxon>Eurotiomycetes</taxon>
        <taxon>Eurotiomycetidae</taxon>
        <taxon>Onygenales</taxon>
        <taxon>Onygenaceae</taxon>
        <taxon>Coccidioides</taxon>
    </lineage>
</organism>
<accession>A0A0J6F1J4</accession>
<dbReference type="InterPro" id="IPR001810">
    <property type="entry name" value="F-box_dom"/>
</dbReference>
<dbReference type="PANTHER" id="PTHR12874">
    <property type="entry name" value="F-BOX ONLY PROTEIN 48-RELATED"/>
    <property type="match status" value="1"/>
</dbReference>
<gene>
    <name evidence="9" type="ORF">CPAG_00310</name>
</gene>
<dbReference type="EMBL" id="DS268109">
    <property type="protein sequence ID" value="KMM63958.1"/>
    <property type="molecule type" value="Genomic_DNA"/>
</dbReference>
<dbReference type="PROSITE" id="PS50181">
    <property type="entry name" value="FBOX"/>
    <property type="match status" value="1"/>
</dbReference>
<dbReference type="PANTHER" id="PTHR12874:SF9">
    <property type="entry name" value="F-BOX ONLY PROTEIN 48"/>
    <property type="match status" value="1"/>
</dbReference>
<reference evidence="10" key="2">
    <citation type="journal article" date="2009" name="Genome Res.">
        <title>Comparative genomic analyses of the human fungal pathogens Coccidioides and their relatives.</title>
        <authorList>
            <person name="Sharpton T.J."/>
            <person name="Stajich J.E."/>
            <person name="Rounsley S.D."/>
            <person name="Gardner M.J."/>
            <person name="Wortman J.R."/>
            <person name="Jordar V.S."/>
            <person name="Maiti R."/>
            <person name="Kodira C.D."/>
            <person name="Neafsey D.E."/>
            <person name="Zeng Q."/>
            <person name="Hung C.-Y."/>
            <person name="McMahan C."/>
            <person name="Muszewska A."/>
            <person name="Grynberg M."/>
            <person name="Mandel M.A."/>
            <person name="Kellner E.M."/>
            <person name="Barker B.M."/>
            <person name="Galgiani J.N."/>
            <person name="Orbach M.J."/>
            <person name="Kirkland T.N."/>
            <person name="Cole G.T."/>
            <person name="Henn M.R."/>
            <person name="Birren B.W."/>
            <person name="Taylor J.W."/>
        </authorList>
    </citation>
    <scope>NUCLEOTIDE SEQUENCE [LARGE SCALE GENOMIC DNA]</scope>
    <source>
        <strain evidence="10">RMSCC 3488</strain>
    </source>
</reference>
<dbReference type="InterPro" id="IPR036047">
    <property type="entry name" value="F-box-like_dom_sf"/>
</dbReference>
<comment type="similarity">
    <text evidence="2">Belongs to the WD repeat MET30/SCONB/SCON-2 family.</text>
</comment>
<evidence type="ECO:0000256" key="3">
    <source>
        <dbReference type="ARBA" id="ARBA00011725"/>
    </source>
</evidence>
<dbReference type="Proteomes" id="UP000054567">
    <property type="component" value="Unassembled WGS sequence"/>
</dbReference>
<evidence type="ECO:0000256" key="5">
    <source>
        <dbReference type="ARBA" id="ARBA00030034"/>
    </source>
</evidence>
<dbReference type="Pfam" id="PF12937">
    <property type="entry name" value="F-box-like"/>
    <property type="match status" value="1"/>
</dbReference>
<dbReference type="SUPFAM" id="SSF81383">
    <property type="entry name" value="F-box domain"/>
    <property type="match status" value="1"/>
</dbReference>
<keyword evidence="7" id="KW-0853">WD repeat</keyword>
<evidence type="ECO:0000256" key="6">
    <source>
        <dbReference type="ARBA" id="ARBA00032113"/>
    </source>
</evidence>
<comment type="subunit">
    <text evidence="3">Component of the SCF(sconB) E3 ubiquitin ligase complex.</text>
</comment>
<dbReference type="InterPro" id="IPR015943">
    <property type="entry name" value="WD40/YVTN_repeat-like_dom_sf"/>
</dbReference>
<reference evidence="10" key="3">
    <citation type="journal article" date="2010" name="Genome Res.">
        <title>Population genomic sequencing of Coccidioides fungi reveals recent hybridization and transposon control.</title>
        <authorList>
            <person name="Neafsey D.E."/>
            <person name="Barker B.M."/>
            <person name="Sharpton T.J."/>
            <person name="Stajich J.E."/>
            <person name="Park D.J."/>
            <person name="Whiston E."/>
            <person name="Hung C.-Y."/>
            <person name="McMahan C."/>
            <person name="White J."/>
            <person name="Sykes S."/>
            <person name="Heiman D."/>
            <person name="Young S."/>
            <person name="Zeng Q."/>
            <person name="Abouelleil A."/>
            <person name="Aftuck L."/>
            <person name="Bessette D."/>
            <person name="Brown A."/>
            <person name="FitzGerald M."/>
            <person name="Lui A."/>
            <person name="Macdonald J.P."/>
            <person name="Priest M."/>
            <person name="Orbach M.J."/>
            <person name="Galgiani J.N."/>
            <person name="Kirkland T.N."/>
            <person name="Cole G.T."/>
            <person name="Birren B.W."/>
            <person name="Henn M.R."/>
            <person name="Taylor J.W."/>
            <person name="Rounsley S.D."/>
        </authorList>
    </citation>
    <scope>NUCLEOTIDE SEQUENCE [LARGE SCALE GENOMIC DNA]</scope>
    <source>
        <strain evidence="10">RMSCC 3488</strain>
    </source>
</reference>
<evidence type="ECO:0000256" key="2">
    <source>
        <dbReference type="ARBA" id="ARBA00007968"/>
    </source>
</evidence>
<dbReference type="Pfam" id="PF25499">
    <property type="entry name" value="Beta-prop_pof12"/>
    <property type="match status" value="1"/>
</dbReference>
<evidence type="ECO:0000259" key="8">
    <source>
        <dbReference type="PROSITE" id="PS50181"/>
    </source>
</evidence>
<evidence type="ECO:0000256" key="7">
    <source>
        <dbReference type="PROSITE-ProRule" id="PRU00221"/>
    </source>
</evidence>
<dbReference type="InterPro" id="IPR001680">
    <property type="entry name" value="WD40_rpt"/>
</dbReference>
<evidence type="ECO:0000256" key="1">
    <source>
        <dbReference type="ARBA" id="ARBA00002730"/>
    </source>
</evidence>